<dbReference type="InterPro" id="IPR036388">
    <property type="entry name" value="WH-like_DNA-bd_sf"/>
</dbReference>
<protein>
    <recommendedName>
        <fullName evidence="7">AMP-dependent synthetase/ligase domain-containing protein</fullName>
    </recommendedName>
</protein>
<dbReference type="PANTHER" id="PTHR43201:SF5">
    <property type="entry name" value="MEDIUM-CHAIN ACYL-COA LIGASE ACSF2, MITOCHONDRIAL"/>
    <property type="match status" value="1"/>
</dbReference>
<evidence type="ECO:0000259" key="4">
    <source>
        <dbReference type="Pfam" id="PF13193"/>
    </source>
</evidence>
<evidence type="ECO:0000256" key="1">
    <source>
        <dbReference type="ARBA" id="ARBA00006432"/>
    </source>
</evidence>
<dbReference type="Pfam" id="PF00501">
    <property type="entry name" value="AMP-binding"/>
    <property type="match status" value="1"/>
</dbReference>
<dbReference type="Gene3D" id="3.30.300.30">
    <property type="match status" value="1"/>
</dbReference>
<evidence type="ECO:0000313" key="5">
    <source>
        <dbReference type="EMBL" id="AUX26880.1"/>
    </source>
</evidence>
<dbReference type="Gene3D" id="3.40.50.150">
    <property type="entry name" value="Vaccinia Virus protein VP39"/>
    <property type="match status" value="1"/>
</dbReference>
<feature type="domain" description="AMP-binding enzyme C-terminal" evidence="4">
    <location>
        <begin position="358"/>
        <end position="433"/>
    </location>
</feature>
<evidence type="ECO:0000259" key="3">
    <source>
        <dbReference type="Pfam" id="PF00501"/>
    </source>
</evidence>
<dbReference type="Gene3D" id="3.40.50.12780">
    <property type="entry name" value="N-terminal domain of ligase-like"/>
    <property type="match status" value="1"/>
</dbReference>
<evidence type="ECO:0000313" key="6">
    <source>
        <dbReference type="Proteomes" id="UP000295781"/>
    </source>
</evidence>
<dbReference type="InterPro" id="IPR042099">
    <property type="entry name" value="ANL_N_sf"/>
</dbReference>
<dbReference type="InterPro" id="IPR025110">
    <property type="entry name" value="AMP-bd_C"/>
</dbReference>
<sequence length="744" mass="78958">MTLRALLTAAAETAAHRVFLDGPAALTRREALARIAAREAELRRAGAGRPLVVHGENSSDLLLWVLAALTARVPVVLVPATFTGGELRAIAQLASACAVVSASGLEWLTAATPVWPEAAALAFATSGSTGAPRLALRSEKSLLDEGERYQRLLAAGADDVFMAAMPVAHAFAFGAAVMGSLVAGGRLICEHFTAPRQLAARVASGVTILPMVAAVARSLAYLDNGGRVESRLRVAMVGAGPVNAQVSRDFEAKWGVPLSSNYGSSETGATLARLSGEGTGRPMPGVECAIEGGQLWVKLASPPLGHLTPRGYEPVRLAPGGYYATGDIATRGEDGVVTIVGRLGDEIRRGGHTIVPSEIAAVIEACPGVAEVVVRGASDATGEQTVEAHVAPRPGTTLDRAELLAHVRARLAPHKRPTRWVLHDALPRTWSGKPVVRETTTTPAWMRSLLSYRLPAAIFAAAELGILERLPAAAADLAEGCDPRAVAMLLEVLEVAGVVRRRADRVESLLPSGAFAHRMIELERHLAGGWLSPDEIARAARGQRRFEHTDTSDTARLYREVICGPAQVQCAAQLGRTLPPWARVAEIGRGIGALSRMRSGQRCPLGPGPAILCDADDLPAQTWDEISLPPRSFDLVLVFNGIHWLEPAKAQSVLRRLLDALTETGALVIADIFLPEGDEGDDRTPLLLDWLTHGGTSFLRRSSLEQALTEAGGGFIQREAIVHPFESIRCLRAPQRETTNSTLA</sequence>
<gene>
    <name evidence="5" type="ORF">SOCEGT47_074500</name>
</gene>
<feature type="domain" description="AMP-dependent synthetase/ligase" evidence="3">
    <location>
        <begin position="112"/>
        <end position="290"/>
    </location>
</feature>
<dbReference type="InterPro" id="IPR029063">
    <property type="entry name" value="SAM-dependent_MTases_sf"/>
</dbReference>
<dbReference type="InterPro" id="IPR000873">
    <property type="entry name" value="AMP-dep_synth/lig_dom"/>
</dbReference>
<dbReference type="Gene3D" id="1.10.10.10">
    <property type="entry name" value="Winged helix-like DNA-binding domain superfamily/Winged helix DNA-binding domain"/>
    <property type="match status" value="1"/>
</dbReference>
<dbReference type="SUPFAM" id="SSF53335">
    <property type="entry name" value="S-adenosyl-L-methionine-dependent methyltransferases"/>
    <property type="match status" value="1"/>
</dbReference>
<proteinExistence type="inferred from homology"/>
<evidence type="ECO:0000256" key="2">
    <source>
        <dbReference type="ARBA" id="ARBA00022598"/>
    </source>
</evidence>
<dbReference type="GO" id="GO:0006631">
    <property type="term" value="P:fatty acid metabolic process"/>
    <property type="evidence" value="ECO:0007669"/>
    <property type="project" value="TreeGrafter"/>
</dbReference>
<evidence type="ECO:0008006" key="7">
    <source>
        <dbReference type="Google" id="ProtNLM"/>
    </source>
</evidence>
<dbReference type="AlphaFoldDB" id="A0A4P2QB26"/>
<dbReference type="SUPFAM" id="SSF56801">
    <property type="entry name" value="Acetyl-CoA synthetase-like"/>
    <property type="match status" value="1"/>
</dbReference>
<dbReference type="EMBL" id="CP012670">
    <property type="protein sequence ID" value="AUX26880.1"/>
    <property type="molecule type" value="Genomic_DNA"/>
</dbReference>
<dbReference type="PANTHER" id="PTHR43201">
    <property type="entry name" value="ACYL-COA SYNTHETASE"/>
    <property type="match status" value="1"/>
</dbReference>
<dbReference type="RefSeq" id="WP_165373546.1">
    <property type="nucleotide sequence ID" value="NZ_CP012670.1"/>
</dbReference>
<accession>A0A4P2QB26</accession>
<keyword evidence="2" id="KW-0436">Ligase</keyword>
<dbReference type="InterPro" id="IPR045851">
    <property type="entry name" value="AMP-bd_C_sf"/>
</dbReference>
<dbReference type="Proteomes" id="UP000295781">
    <property type="component" value="Chromosome"/>
</dbReference>
<dbReference type="Pfam" id="PF13193">
    <property type="entry name" value="AMP-binding_C"/>
    <property type="match status" value="1"/>
</dbReference>
<reference evidence="5 6" key="1">
    <citation type="submission" date="2015-09" db="EMBL/GenBank/DDBJ databases">
        <title>Sorangium comparison.</title>
        <authorList>
            <person name="Zaburannyi N."/>
            <person name="Bunk B."/>
            <person name="Overmann J."/>
            <person name="Mueller R."/>
        </authorList>
    </citation>
    <scope>NUCLEOTIDE SEQUENCE [LARGE SCALE GENOMIC DNA]</scope>
    <source>
        <strain evidence="5 6">So ceGT47</strain>
    </source>
</reference>
<comment type="similarity">
    <text evidence="1">Belongs to the ATP-dependent AMP-binding enzyme family.</text>
</comment>
<dbReference type="CDD" id="cd04433">
    <property type="entry name" value="AFD_class_I"/>
    <property type="match status" value="1"/>
</dbReference>
<name>A0A4P2QB26_SORCE</name>
<dbReference type="GO" id="GO:0031956">
    <property type="term" value="F:medium-chain fatty acid-CoA ligase activity"/>
    <property type="evidence" value="ECO:0007669"/>
    <property type="project" value="TreeGrafter"/>
</dbReference>
<organism evidence="5 6">
    <name type="scientific">Sorangium cellulosum</name>
    <name type="common">Polyangium cellulosum</name>
    <dbReference type="NCBI Taxonomy" id="56"/>
    <lineage>
        <taxon>Bacteria</taxon>
        <taxon>Pseudomonadati</taxon>
        <taxon>Myxococcota</taxon>
        <taxon>Polyangia</taxon>
        <taxon>Polyangiales</taxon>
        <taxon>Polyangiaceae</taxon>
        <taxon>Sorangium</taxon>
    </lineage>
</organism>